<keyword evidence="3" id="KW-1185">Reference proteome</keyword>
<feature type="domain" description="AB hydrolase-1" evidence="1">
    <location>
        <begin position="25"/>
        <end position="259"/>
    </location>
</feature>
<protein>
    <submittedName>
        <fullName evidence="2">Pimeloyl-ACP methyl ester carboxylesterase</fullName>
    </submittedName>
</protein>
<dbReference type="PANTHER" id="PTHR43798:SF33">
    <property type="entry name" value="HYDROLASE, PUTATIVE (AFU_ORTHOLOGUE AFUA_2G14860)-RELATED"/>
    <property type="match status" value="1"/>
</dbReference>
<proteinExistence type="predicted"/>
<dbReference type="PRINTS" id="PR00111">
    <property type="entry name" value="ABHYDROLASE"/>
</dbReference>
<dbReference type="Pfam" id="PF00561">
    <property type="entry name" value="Abhydrolase_1"/>
    <property type="match status" value="1"/>
</dbReference>
<evidence type="ECO:0000313" key="2">
    <source>
        <dbReference type="EMBL" id="MBB2891855.1"/>
    </source>
</evidence>
<reference evidence="2 3" key="1">
    <citation type="submission" date="2020-08" db="EMBL/GenBank/DDBJ databases">
        <title>Sequencing the genomes of 1000 actinobacteria strains.</title>
        <authorList>
            <person name="Klenk H.-P."/>
        </authorList>
    </citation>
    <scope>NUCLEOTIDE SEQUENCE [LARGE SCALE GENOMIC DNA]</scope>
    <source>
        <strain evidence="2 3">DSM 105369</strain>
    </source>
</reference>
<name>A0A839N9H4_9MICO</name>
<evidence type="ECO:0000259" key="1">
    <source>
        <dbReference type="Pfam" id="PF00561"/>
    </source>
</evidence>
<dbReference type="RefSeq" id="WP_183320063.1">
    <property type="nucleotide sequence ID" value="NZ_JACHVQ010000001.1"/>
</dbReference>
<dbReference type="GO" id="GO:0003824">
    <property type="term" value="F:catalytic activity"/>
    <property type="evidence" value="ECO:0007669"/>
    <property type="project" value="UniProtKB-ARBA"/>
</dbReference>
<dbReference type="GO" id="GO:0016020">
    <property type="term" value="C:membrane"/>
    <property type="evidence" value="ECO:0007669"/>
    <property type="project" value="TreeGrafter"/>
</dbReference>
<dbReference type="InterPro" id="IPR029058">
    <property type="entry name" value="AB_hydrolase_fold"/>
</dbReference>
<gene>
    <name evidence="2" type="ORF">FHU39_001839</name>
</gene>
<dbReference type="AlphaFoldDB" id="A0A839N9H4"/>
<organism evidence="2 3">
    <name type="scientific">Flexivirga oryzae</name>
    <dbReference type="NCBI Taxonomy" id="1794944"/>
    <lineage>
        <taxon>Bacteria</taxon>
        <taxon>Bacillati</taxon>
        <taxon>Actinomycetota</taxon>
        <taxon>Actinomycetes</taxon>
        <taxon>Micrococcales</taxon>
        <taxon>Dermacoccaceae</taxon>
        <taxon>Flexivirga</taxon>
    </lineage>
</organism>
<comment type="caution">
    <text evidence="2">The sequence shown here is derived from an EMBL/GenBank/DDBJ whole genome shotgun (WGS) entry which is preliminary data.</text>
</comment>
<dbReference type="PANTHER" id="PTHR43798">
    <property type="entry name" value="MONOACYLGLYCEROL LIPASE"/>
    <property type="match status" value="1"/>
</dbReference>
<dbReference type="EMBL" id="JACHVQ010000001">
    <property type="protein sequence ID" value="MBB2891855.1"/>
    <property type="molecule type" value="Genomic_DNA"/>
</dbReference>
<dbReference type="InterPro" id="IPR050266">
    <property type="entry name" value="AB_hydrolase_sf"/>
</dbReference>
<dbReference type="SUPFAM" id="SSF53474">
    <property type="entry name" value="alpha/beta-Hydrolases"/>
    <property type="match status" value="1"/>
</dbReference>
<dbReference type="InterPro" id="IPR000073">
    <property type="entry name" value="AB_hydrolase_1"/>
</dbReference>
<accession>A0A839N9H4</accession>
<dbReference type="Proteomes" id="UP000559182">
    <property type="component" value="Unassembled WGS sequence"/>
</dbReference>
<dbReference type="Gene3D" id="3.40.50.1820">
    <property type="entry name" value="alpha/beta hydrolase"/>
    <property type="match status" value="1"/>
</dbReference>
<evidence type="ECO:0000313" key="3">
    <source>
        <dbReference type="Proteomes" id="UP000559182"/>
    </source>
</evidence>
<sequence>MKLKGTTRVTGARVAHQVDGPRDAPALLLLQGQANSHLWWQHVRPLLADRFFTITFDYRGTGDTARLQSQTGAEDGTDWSTREFAADAAHVLTALGVESACVYGTSMGGRIAQELAIARPDLVRSLVLACTTPGGRAATERSREVRLALASPDRDLRLRTTVDLFYTPDWVAEHGGYETVPRYLFGDPAMSRRDASRHLRVSAKHDAAERLSQIAAPTLIMHGAQDIFGPAVNATALGELIPGSRVWLHPTGRHGFFDEFATEVTDLVANFVQPTG</sequence>